<keyword evidence="2" id="KW-1185">Reference proteome</keyword>
<reference evidence="1 2" key="1">
    <citation type="submission" date="2021-06" db="EMBL/GenBank/DDBJ databases">
        <title>Caerostris extrusa draft genome.</title>
        <authorList>
            <person name="Kono N."/>
            <person name="Arakawa K."/>
        </authorList>
    </citation>
    <scope>NUCLEOTIDE SEQUENCE [LARGE SCALE GENOMIC DNA]</scope>
</reference>
<gene>
    <name evidence="1" type="ORF">CEXT_449801</name>
</gene>
<proteinExistence type="predicted"/>
<organism evidence="1 2">
    <name type="scientific">Caerostris extrusa</name>
    <name type="common">Bark spider</name>
    <name type="synonym">Caerostris bankana</name>
    <dbReference type="NCBI Taxonomy" id="172846"/>
    <lineage>
        <taxon>Eukaryota</taxon>
        <taxon>Metazoa</taxon>
        <taxon>Ecdysozoa</taxon>
        <taxon>Arthropoda</taxon>
        <taxon>Chelicerata</taxon>
        <taxon>Arachnida</taxon>
        <taxon>Araneae</taxon>
        <taxon>Araneomorphae</taxon>
        <taxon>Entelegynae</taxon>
        <taxon>Araneoidea</taxon>
        <taxon>Araneidae</taxon>
        <taxon>Caerostris</taxon>
    </lineage>
</organism>
<protein>
    <submittedName>
        <fullName evidence="1">Uncharacterized protein</fullName>
    </submittedName>
</protein>
<dbReference type="AlphaFoldDB" id="A0AAV4SQQ0"/>
<name>A0AAV4SQQ0_CAEEX</name>
<dbReference type="Proteomes" id="UP001054945">
    <property type="component" value="Unassembled WGS sequence"/>
</dbReference>
<comment type="caution">
    <text evidence="1">The sequence shown here is derived from an EMBL/GenBank/DDBJ whole genome shotgun (WGS) entry which is preliminary data.</text>
</comment>
<accession>A0AAV4SQQ0</accession>
<evidence type="ECO:0000313" key="1">
    <source>
        <dbReference type="EMBL" id="GIY36085.1"/>
    </source>
</evidence>
<dbReference type="EMBL" id="BPLR01010008">
    <property type="protein sequence ID" value="GIY36085.1"/>
    <property type="molecule type" value="Genomic_DNA"/>
</dbReference>
<evidence type="ECO:0000313" key="2">
    <source>
        <dbReference type="Proteomes" id="UP001054945"/>
    </source>
</evidence>
<sequence length="95" mass="10919">MLFRLVRHSLHTDILFLEDVHLPMSRTMESQGKANTQTPTLGVLPEEKVLSVQGYGISFFFFDKFRDILSSIHKDICDRFVVTTVPNELDHILKG</sequence>